<dbReference type="PANTHER" id="PTHR33418:SF1">
    <property type="entry name" value="HELICASE-ASSOCIATED DOMAIN-CONTAINING PROTEIN"/>
    <property type="match status" value="1"/>
</dbReference>
<keyword evidence="4" id="KW-1185">Reference proteome</keyword>
<dbReference type="PANTHER" id="PTHR33418">
    <property type="entry name" value="HELICASE-ASSOCIATED"/>
    <property type="match status" value="1"/>
</dbReference>
<feature type="domain" description="Helicase-associated" evidence="2">
    <location>
        <begin position="124"/>
        <end position="184"/>
    </location>
</feature>
<dbReference type="EMBL" id="JALLPJ020000164">
    <property type="protein sequence ID" value="KAL3800239.1"/>
    <property type="molecule type" value="Genomic_DNA"/>
</dbReference>
<sequence>MARRGTKRKEPDPSAESVSETITSGAIIVNDEVANDMPTLPPEQRWEPTYPDTAIAANASQDHNMNTAESEMNAQMHHAPEMQPHTMTPEELSHYQYHEFLDWLNRWHIYQHSLSNYCREYNNDAFNRKWIELAEYKQTHGDCNVPSDYVGDEPLGKWVERMRAEAKDGRLDMAKIEQLRSLGFDFDGDDK</sequence>
<dbReference type="Pfam" id="PF03457">
    <property type="entry name" value="HA"/>
    <property type="match status" value="1"/>
</dbReference>
<proteinExistence type="predicted"/>
<gene>
    <name evidence="3" type="ORF">ACHAWO_013821</name>
</gene>
<organism evidence="3 4">
    <name type="scientific">Cyclotella atomus</name>
    <dbReference type="NCBI Taxonomy" id="382360"/>
    <lineage>
        <taxon>Eukaryota</taxon>
        <taxon>Sar</taxon>
        <taxon>Stramenopiles</taxon>
        <taxon>Ochrophyta</taxon>
        <taxon>Bacillariophyta</taxon>
        <taxon>Coscinodiscophyceae</taxon>
        <taxon>Thalassiosirophycidae</taxon>
        <taxon>Stephanodiscales</taxon>
        <taxon>Stephanodiscaceae</taxon>
        <taxon>Cyclotella</taxon>
    </lineage>
</organism>
<evidence type="ECO:0000313" key="3">
    <source>
        <dbReference type="EMBL" id="KAL3800239.1"/>
    </source>
</evidence>
<dbReference type="AlphaFoldDB" id="A0ABD3QJA2"/>
<dbReference type="Proteomes" id="UP001530400">
    <property type="component" value="Unassembled WGS sequence"/>
</dbReference>
<evidence type="ECO:0000256" key="1">
    <source>
        <dbReference type="SAM" id="MobiDB-lite"/>
    </source>
</evidence>
<evidence type="ECO:0000259" key="2">
    <source>
        <dbReference type="Pfam" id="PF03457"/>
    </source>
</evidence>
<evidence type="ECO:0000313" key="4">
    <source>
        <dbReference type="Proteomes" id="UP001530400"/>
    </source>
</evidence>
<dbReference type="Gene3D" id="6.10.140.530">
    <property type="match status" value="1"/>
</dbReference>
<reference evidence="3 4" key="1">
    <citation type="submission" date="2024-10" db="EMBL/GenBank/DDBJ databases">
        <title>Updated reference genomes for cyclostephanoid diatoms.</title>
        <authorList>
            <person name="Roberts W.R."/>
            <person name="Alverson A.J."/>
        </authorList>
    </citation>
    <scope>NUCLEOTIDE SEQUENCE [LARGE SCALE GENOMIC DNA]</scope>
    <source>
        <strain evidence="3 4">AJA010-31</strain>
    </source>
</reference>
<comment type="caution">
    <text evidence="3">The sequence shown here is derived from an EMBL/GenBank/DDBJ whole genome shotgun (WGS) entry which is preliminary data.</text>
</comment>
<dbReference type="InterPro" id="IPR005114">
    <property type="entry name" value="Helicase_assoc"/>
</dbReference>
<protein>
    <recommendedName>
        <fullName evidence="2">Helicase-associated domain-containing protein</fullName>
    </recommendedName>
</protein>
<name>A0ABD3QJA2_9STRA</name>
<accession>A0ABD3QJA2</accession>
<feature type="region of interest" description="Disordered" evidence="1">
    <location>
        <begin position="1"/>
        <end position="24"/>
    </location>
</feature>